<protein>
    <submittedName>
        <fullName evidence="1">Uncharacterized protein</fullName>
    </submittedName>
</protein>
<keyword evidence="2" id="KW-1185">Reference proteome</keyword>
<comment type="caution">
    <text evidence="1">The sequence shown here is derived from an EMBL/GenBank/DDBJ whole genome shotgun (WGS) entry which is preliminary data.</text>
</comment>
<reference evidence="1" key="2">
    <citation type="journal article" date="2022" name="New Phytol.">
        <title>Evolutionary transition to the ectomycorrhizal habit in the genomes of a hyperdiverse lineage of mushroom-forming fungi.</title>
        <authorList>
            <person name="Looney B."/>
            <person name="Miyauchi S."/>
            <person name="Morin E."/>
            <person name="Drula E."/>
            <person name="Courty P.E."/>
            <person name="Kohler A."/>
            <person name="Kuo A."/>
            <person name="LaButti K."/>
            <person name="Pangilinan J."/>
            <person name="Lipzen A."/>
            <person name="Riley R."/>
            <person name="Andreopoulos W."/>
            <person name="He G."/>
            <person name="Johnson J."/>
            <person name="Nolan M."/>
            <person name="Tritt A."/>
            <person name="Barry K.W."/>
            <person name="Grigoriev I.V."/>
            <person name="Nagy L.G."/>
            <person name="Hibbett D."/>
            <person name="Henrissat B."/>
            <person name="Matheny P.B."/>
            <person name="Labbe J."/>
            <person name="Martin F.M."/>
        </authorList>
    </citation>
    <scope>NUCLEOTIDE SEQUENCE</scope>
    <source>
        <strain evidence="1">HHB10654</strain>
    </source>
</reference>
<reference evidence="1" key="1">
    <citation type="submission" date="2021-03" db="EMBL/GenBank/DDBJ databases">
        <authorList>
            <consortium name="DOE Joint Genome Institute"/>
            <person name="Ahrendt S."/>
            <person name="Looney B.P."/>
            <person name="Miyauchi S."/>
            <person name="Morin E."/>
            <person name="Drula E."/>
            <person name="Courty P.E."/>
            <person name="Chicoki N."/>
            <person name="Fauchery L."/>
            <person name="Kohler A."/>
            <person name="Kuo A."/>
            <person name="Labutti K."/>
            <person name="Pangilinan J."/>
            <person name="Lipzen A."/>
            <person name="Riley R."/>
            <person name="Andreopoulos W."/>
            <person name="He G."/>
            <person name="Johnson J."/>
            <person name="Barry K.W."/>
            <person name="Grigoriev I.V."/>
            <person name="Nagy L."/>
            <person name="Hibbett D."/>
            <person name="Henrissat B."/>
            <person name="Matheny P.B."/>
            <person name="Labbe J."/>
            <person name="Martin F."/>
        </authorList>
    </citation>
    <scope>NUCLEOTIDE SEQUENCE</scope>
    <source>
        <strain evidence="1">HHB10654</strain>
    </source>
</reference>
<gene>
    <name evidence="1" type="ORF">BV25DRAFT_1578023</name>
</gene>
<organism evidence="1 2">
    <name type="scientific">Artomyces pyxidatus</name>
    <dbReference type="NCBI Taxonomy" id="48021"/>
    <lineage>
        <taxon>Eukaryota</taxon>
        <taxon>Fungi</taxon>
        <taxon>Dikarya</taxon>
        <taxon>Basidiomycota</taxon>
        <taxon>Agaricomycotina</taxon>
        <taxon>Agaricomycetes</taxon>
        <taxon>Russulales</taxon>
        <taxon>Auriscalpiaceae</taxon>
        <taxon>Artomyces</taxon>
    </lineage>
</organism>
<sequence>MWRHVAAIPVCLPRRTNIVFLPRSARPFSSSSVEESKTPSSYGRIIVRTLDPKRLQREDFVNLSFRFKRRYVVPSISSEVGSFLAYAHPRSTSSNRFPAGTCGFFYYHPPDSPDAVVGHLRFRVTSSDDPAAFATGSDLKTPDGLPWHMPPSHMGLGRRKANQALGQLLLAEKLVTPARIDLWNKHPQGHTASILMHFDDPFPMDFSRTNHYCWILSTHVPTKWRFNNKTFRRIRNVHAYGPTLLGKGLVRWEMSTLPIHAGKPVLVLRLVKALTEFTVVPGWEDRVAVPREGELLLHTKKRLWALDLNGKKYRSTRSMLQTFLPSYDWSSSKNSGDNDK</sequence>
<evidence type="ECO:0000313" key="2">
    <source>
        <dbReference type="Proteomes" id="UP000814140"/>
    </source>
</evidence>
<proteinExistence type="predicted"/>
<accession>A0ACB8SJP9</accession>
<evidence type="ECO:0000313" key="1">
    <source>
        <dbReference type="EMBL" id="KAI0056462.1"/>
    </source>
</evidence>
<dbReference type="Proteomes" id="UP000814140">
    <property type="component" value="Unassembled WGS sequence"/>
</dbReference>
<dbReference type="EMBL" id="MU277264">
    <property type="protein sequence ID" value="KAI0056462.1"/>
    <property type="molecule type" value="Genomic_DNA"/>
</dbReference>
<name>A0ACB8SJP9_9AGAM</name>